<dbReference type="STRING" id="288768.SAMEA3906486_00054"/>
<dbReference type="GO" id="GO:0008320">
    <property type="term" value="F:protein transmembrane transporter activity"/>
    <property type="evidence" value="ECO:0007669"/>
    <property type="project" value="TreeGrafter"/>
</dbReference>
<sequence>MRRHGLTGGGGQPFAIKTVVEGPQPSNRGTPRTSIIEMKKTMHTAVWRRSRLLAVALAAAFPLQAVWAQAAIERHEPEVPRQAPAPLRIDEQDYGRADDTPLGVDLAGVHLIGKDAPVAQQPAAGITGVPANADAARMRAALSPFVGQPLSLSLAGQIQAAIAKVYRDSGYPFVSVTLPPQELTGGVLQVRIIEFNMGRVSVAGGDPAEAALVRRGLRVSPGGRIDAGALQEDLDWLNRTPYRRAEGVFQPGEQTALSDLGVNLTTGKSWQVFAGWANNGSESTGKDRYSLGANAWFPSLNGTIVSYQLTTSDNAWSQGRMTLEGGEYPKYLSHAARIIIPTAPRQQLEIAPGFVATRERANEFFAFESRAFELPVIYRSAISNILPGHYWGDIYGGFEFKSLSRTAYFDDINVGSGSAKLFQFVLGWNRDLTDDYGRTSIDARLKYNPGGIASDNDARTWSSFTNGRIDDVTYAYPALDLTRVTTLPHGLNWVSSFSGVLASQSLPDTERMSLGGLYAVRGYNFDDVSVDSGFVWRNELRLPGVPVLSRTTGVADGVSPFVFFDLGSGKDRFTRRRTTLSGVGAGLDYDLARYLSTGVTFGYALRDAGLTQSGDWNVQARVTLRY</sequence>
<gene>
    <name evidence="7" type="primary">hxuB_1</name>
    <name evidence="7" type="ORF">SAMEA3906486_00054</name>
</gene>
<evidence type="ECO:0000256" key="2">
    <source>
        <dbReference type="ARBA" id="ARBA00022692"/>
    </source>
</evidence>
<dbReference type="Gene3D" id="3.10.20.310">
    <property type="entry name" value="membrane protein fhac"/>
    <property type="match status" value="1"/>
</dbReference>
<feature type="domain" description="Haemolysin activator HlyB C-terminal" evidence="5">
    <location>
        <begin position="399"/>
        <end position="588"/>
    </location>
</feature>
<feature type="compositionally biased region" description="Gly residues" evidence="4">
    <location>
        <begin position="1"/>
        <end position="12"/>
    </location>
</feature>
<feature type="region of interest" description="Disordered" evidence="4">
    <location>
        <begin position="1"/>
        <end position="32"/>
    </location>
</feature>
<reference evidence="7 8" key="1">
    <citation type="submission" date="2016-04" db="EMBL/GenBank/DDBJ databases">
        <authorList>
            <consortium name="Pathogen Informatics"/>
        </authorList>
    </citation>
    <scope>NUCLEOTIDE SEQUENCE [LARGE SCALE GENOMIC DNA]</scope>
    <source>
        <strain evidence="7 8">H050680373</strain>
    </source>
</reference>
<dbReference type="InterPro" id="IPR051544">
    <property type="entry name" value="TPS_OM_transporter"/>
</dbReference>
<dbReference type="Pfam" id="PF08479">
    <property type="entry name" value="POTRA_2"/>
    <property type="match status" value="1"/>
</dbReference>
<feature type="domain" description="Polypeptide-transport-associated ShlB-type" evidence="6">
    <location>
        <begin position="136"/>
        <end position="194"/>
    </location>
</feature>
<dbReference type="InterPro" id="IPR013686">
    <property type="entry name" value="Polypept-transport_assoc_ShlB"/>
</dbReference>
<evidence type="ECO:0000256" key="3">
    <source>
        <dbReference type="ARBA" id="ARBA00023237"/>
    </source>
</evidence>
<dbReference type="AlphaFoldDB" id="A0A157S4K3"/>
<dbReference type="Pfam" id="PF03865">
    <property type="entry name" value="ShlB"/>
    <property type="match status" value="1"/>
</dbReference>
<organism evidence="7 8">
    <name type="scientific">Bordetella ansorpii</name>
    <dbReference type="NCBI Taxonomy" id="288768"/>
    <lineage>
        <taxon>Bacteria</taxon>
        <taxon>Pseudomonadati</taxon>
        <taxon>Pseudomonadota</taxon>
        <taxon>Betaproteobacteria</taxon>
        <taxon>Burkholderiales</taxon>
        <taxon>Alcaligenaceae</taxon>
        <taxon>Bordetella</taxon>
    </lineage>
</organism>
<evidence type="ECO:0000313" key="8">
    <source>
        <dbReference type="Proteomes" id="UP000076848"/>
    </source>
</evidence>
<dbReference type="EMBL" id="FKIF01000001">
    <property type="protein sequence ID" value="SAI65315.1"/>
    <property type="molecule type" value="Genomic_DNA"/>
</dbReference>
<proteinExistence type="predicted"/>
<evidence type="ECO:0000259" key="5">
    <source>
        <dbReference type="Pfam" id="PF03865"/>
    </source>
</evidence>
<evidence type="ECO:0000256" key="1">
    <source>
        <dbReference type="ARBA" id="ARBA00022452"/>
    </source>
</evidence>
<evidence type="ECO:0000313" key="7">
    <source>
        <dbReference type="EMBL" id="SAI65315.1"/>
    </source>
</evidence>
<keyword evidence="8" id="KW-1185">Reference proteome</keyword>
<dbReference type="GO" id="GO:0098046">
    <property type="term" value="C:type V protein secretion system complex"/>
    <property type="evidence" value="ECO:0007669"/>
    <property type="project" value="TreeGrafter"/>
</dbReference>
<keyword evidence="2" id="KW-0812">Transmembrane</keyword>
<name>A0A157S4K3_9BORD</name>
<keyword evidence="1" id="KW-0472">Membrane</keyword>
<dbReference type="Gene3D" id="2.40.160.50">
    <property type="entry name" value="membrane protein fhac: a member of the omp85/tpsb transporter family"/>
    <property type="match status" value="1"/>
</dbReference>
<dbReference type="PANTHER" id="PTHR34597:SF3">
    <property type="entry name" value="OUTER MEMBRANE TRANSPORTER CDIB"/>
    <property type="match status" value="1"/>
</dbReference>
<protein>
    <submittedName>
        <fullName evidence="7">Heme/hemopexin transporter protein huxB</fullName>
    </submittedName>
</protein>
<evidence type="ECO:0000256" key="4">
    <source>
        <dbReference type="SAM" id="MobiDB-lite"/>
    </source>
</evidence>
<evidence type="ECO:0000259" key="6">
    <source>
        <dbReference type="Pfam" id="PF08479"/>
    </source>
</evidence>
<dbReference type="InterPro" id="IPR005565">
    <property type="entry name" value="Hemolysn_activator_HlyB_C"/>
</dbReference>
<dbReference type="GO" id="GO:0046819">
    <property type="term" value="P:protein secretion by the type V secretion system"/>
    <property type="evidence" value="ECO:0007669"/>
    <property type="project" value="TreeGrafter"/>
</dbReference>
<dbReference type="PANTHER" id="PTHR34597">
    <property type="entry name" value="SLR1661 PROTEIN"/>
    <property type="match status" value="1"/>
</dbReference>
<dbReference type="Proteomes" id="UP000076848">
    <property type="component" value="Unassembled WGS sequence"/>
</dbReference>
<keyword evidence="1" id="KW-1134">Transmembrane beta strand</keyword>
<accession>A0A157S4K3</accession>
<keyword evidence="3" id="KW-0998">Cell outer membrane</keyword>